<dbReference type="GO" id="GO:0033745">
    <property type="term" value="F:L-methionine-(R)-S-oxide reductase activity"/>
    <property type="evidence" value="ECO:0007669"/>
    <property type="project" value="TreeGrafter"/>
</dbReference>
<comment type="similarity">
    <text evidence="1">Belongs to the free Met sulfoxide reductase family.</text>
</comment>
<reference evidence="4" key="1">
    <citation type="submission" date="2016-09" db="EMBL/GenBank/DDBJ databases">
        <title>Draft genome sequence of a novel species of the family Streptococcaceae isolated from flowers.</title>
        <authorList>
            <person name="Chuah L.-O."/>
            <person name="Yap K.-P."/>
            <person name="Thong K.L."/>
            <person name="Liong M.T."/>
            <person name="Ahmad R."/>
            <person name="Rusul G."/>
        </authorList>
    </citation>
    <scope>NUCLEOTIDE SEQUENCE [LARGE SCALE GENOMIC DNA]</scope>
    <source>
        <strain evidence="4">DF1</strain>
    </source>
</reference>
<dbReference type="Pfam" id="PF13185">
    <property type="entry name" value="GAF_2"/>
    <property type="match status" value="1"/>
</dbReference>
<dbReference type="RefSeq" id="WP_070792354.1">
    <property type="nucleotide sequence ID" value="NZ_MKIR01000021.1"/>
</dbReference>
<evidence type="ECO:0000259" key="2">
    <source>
        <dbReference type="Pfam" id="PF13185"/>
    </source>
</evidence>
<dbReference type="PANTHER" id="PTHR21021:SF15">
    <property type="entry name" value="FREE METHIONINE-R-SULFOXIDE REDUCTASE"/>
    <property type="match status" value="1"/>
</dbReference>
<dbReference type="PANTHER" id="PTHR21021">
    <property type="entry name" value="GAF/PUTATIVE CYTOSKELETAL PROTEIN"/>
    <property type="match status" value="1"/>
</dbReference>
<proteinExistence type="inferred from homology"/>
<protein>
    <submittedName>
        <fullName evidence="3">GAF domain-containing protein</fullName>
    </submittedName>
</protein>
<evidence type="ECO:0000313" key="4">
    <source>
        <dbReference type="Proteomes" id="UP000178622"/>
    </source>
</evidence>
<keyword evidence="4" id="KW-1185">Reference proteome</keyword>
<dbReference type="InterPro" id="IPR029016">
    <property type="entry name" value="GAF-like_dom_sf"/>
</dbReference>
<organism evidence="3 4">
    <name type="scientific">Floricoccus tropicus</name>
    <dbReference type="NCBI Taxonomy" id="1859473"/>
    <lineage>
        <taxon>Bacteria</taxon>
        <taxon>Bacillati</taxon>
        <taxon>Bacillota</taxon>
        <taxon>Bacilli</taxon>
        <taxon>Lactobacillales</taxon>
        <taxon>Streptococcaceae</taxon>
        <taxon>Floricoccus</taxon>
    </lineage>
</organism>
<dbReference type="Proteomes" id="UP000178622">
    <property type="component" value="Unassembled WGS sequence"/>
</dbReference>
<dbReference type="InterPro" id="IPR051330">
    <property type="entry name" value="Phosphatase_reg/MetRdx"/>
</dbReference>
<sequence>MNKKIDNYKIMLAQLEALISGDENNVLSNLSNASALLMTTLPESVYTGFYLFDGEKLVLGPFQGGISCVNIELGKGVCGESAEKEQTIIVDDVTKHKNYIACDSKARSEIVVPMIKNGSLLGVLDLDSINVADYDEIDKEYLEKFVEILIEKTEWKFSQFEVEK</sequence>
<dbReference type="Gene3D" id="3.30.450.40">
    <property type="match status" value="1"/>
</dbReference>
<dbReference type="FunFam" id="3.30.450.40:FF:000008">
    <property type="entry name" value="GAF domain-containing proteins"/>
    <property type="match status" value="1"/>
</dbReference>
<evidence type="ECO:0000256" key="1">
    <source>
        <dbReference type="ARBA" id="ARBA00038454"/>
    </source>
</evidence>
<gene>
    <name evidence="3" type="ORF">BG261_04120</name>
</gene>
<dbReference type="AlphaFoldDB" id="A0A1E8GLJ6"/>
<accession>A0A1E8GLJ6</accession>
<dbReference type="EMBL" id="MKIR01000021">
    <property type="protein sequence ID" value="OFI49067.1"/>
    <property type="molecule type" value="Genomic_DNA"/>
</dbReference>
<dbReference type="STRING" id="1859473.BG261_04120"/>
<dbReference type="OrthoDB" id="9796252at2"/>
<name>A0A1E8GLJ6_9LACT</name>
<dbReference type="InterPro" id="IPR003018">
    <property type="entry name" value="GAF"/>
</dbReference>
<dbReference type="SUPFAM" id="SSF55781">
    <property type="entry name" value="GAF domain-like"/>
    <property type="match status" value="1"/>
</dbReference>
<evidence type="ECO:0000313" key="3">
    <source>
        <dbReference type="EMBL" id="OFI49067.1"/>
    </source>
</evidence>
<comment type="caution">
    <text evidence="3">The sequence shown here is derived from an EMBL/GenBank/DDBJ whole genome shotgun (WGS) entry which is preliminary data.</text>
</comment>
<feature type="domain" description="GAF" evidence="2">
    <location>
        <begin position="47"/>
        <end position="146"/>
    </location>
</feature>
<dbReference type="GO" id="GO:0005829">
    <property type="term" value="C:cytosol"/>
    <property type="evidence" value="ECO:0007669"/>
    <property type="project" value="TreeGrafter"/>
</dbReference>